<dbReference type="Proteomes" id="UP000179024">
    <property type="component" value="Unassembled WGS sequence"/>
</dbReference>
<name>A0A1F7I9G3_9BACT</name>
<organism evidence="1 2">
    <name type="scientific">Candidatus Roizmanbacteria bacterium RIFCSPHIGHO2_12_FULL_44_10</name>
    <dbReference type="NCBI Taxonomy" id="1802054"/>
    <lineage>
        <taxon>Bacteria</taxon>
        <taxon>Candidatus Roizmaniibacteriota</taxon>
    </lineage>
</organism>
<gene>
    <name evidence="1" type="ORF">A3F34_02380</name>
</gene>
<reference evidence="1 2" key="1">
    <citation type="journal article" date="2016" name="Nat. Commun.">
        <title>Thousands of microbial genomes shed light on interconnected biogeochemical processes in an aquifer system.</title>
        <authorList>
            <person name="Anantharaman K."/>
            <person name="Brown C.T."/>
            <person name="Hug L.A."/>
            <person name="Sharon I."/>
            <person name="Castelle C.J."/>
            <person name="Probst A.J."/>
            <person name="Thomas B.C."/>
            <person name="Singh A."/>
            <person name="Wilkins M.J."/>
            <person name="Karaoz U."/>
            <person name="Brodie E.L."/>
            <person name="Williams K.H."/>
            <person name="Hubbard S.S."/>
            <person name="Banfield J.F."/>
        </authorList>
    </citation>
    <scope>NUCLEOTIDE SEQUENCE [LARGE SCALE GENOMIC DNA]</scope>
</reference>
<evidence type="ECO:0000313" key="2">
    <source>
        <dbReference type="Proteomes" id="UP000179024"/>
    </source>
</evidence>
<dbReference type="EMBL" id="MGAE01000008">
    <property type="protein sequence ID" value="OGK39999.1"/>
    <property type="molecule type" value="Genomic_DNA"/>
</dbReference>
<comment type="caution">
    <text evidence="1">The sequence shown here is derived from an EMBL/GenBank/DDBJ whole genome shotgun (WGS) entry which is preliminary data.</text>
</comment>
<accession>A0A1F7I9G3</accession>
<protein>
    <submittedName>
        <fullName evidence="1">Uncharacterized protein</fullName>
    </submittedName>
</protein>
<evidence type="ECO:0000313" key="1">
    <source>
        <dbReference type="EMBL" id="OGK39999.1"/>
    </source>
</evidence>
<sequence>MTEPEPPPDPNGELLAAYEPLIASRSDIITVPLPEQEFNPGDQLTFQFNPHPFISRYGGGVHISLRSSLAQPGIDIESLSVDGKNILTLINRGHTHFRIPAGTELPVGGPYHPGTPLEEQALVNMTNAIALLDDSAVKPRVITKQESGLSHDMIYLPVVAQYHHETGDERRPIDITTLPRGTQRRDLHTAIRVFPSSLPIGVSLAPRVDAPVKLTASPKLRLPRNLALVIEGGVILGPDGTIVRHVTHINSPLLKPVNLAGEPYTHSKIFETLQEVPDGVLCRAYRFEYEEATD</sequence>
<proteinExistence type="predicted"/>
<dbReference type="AlphaFoldDB" id="A0A1F7I9G3"/>